<keyword evidence="7" id="KW-0479">Metal-binding</keyword>
<dbReference type="InterPro" id="IPR001128">
    <property type="entry name" value="Cyt_P450"/>
</dbReference>
<dbReference type="GO" id="GO:0016705">
    <property type="term" value="F:oxidoreductase activity, acting on paired donors, with incorporation or reduction of molecular oxygen"/>
    <property type="evidence" value="ECO:0007669"/>
    <property type="project" value="InterPro"/>
</dbReference>
<accession>A0AAW0FLW9</accession>
<dbReference type="GO" id="GO:0005506">
    <property type="term" value="F:iron ion binding"/>
    <property type="evidence" value="ECO:0007669"/>
    <property type="project" value="InterPro"/>
</dbReference>
<evidence type="ECO:0000256" key="2">
    <source>
        <dbReference type="ARBA" id="ARBA00004370"/>
    </source>
</evidence>
<dbReference type="GO" id="GO:0004497">
    <property type="term" value="F:monooxygenase activity"/>
    <property type="evidence" value="ECO:0007669"/>
    <property type="project" value="UniProtKB-KW"/>
</dbReference>
<keyword evidence="8" id="KW-1133">Transmembrane helix</keyword>
<evidence type="ECO:0000256" key="7">
    <source>
        <dbReference type="ARBA" id="ARBA00022723"/>
    </source>
</evidence>
<evidence type="ECO:0000256" key="8">
    <source>
        <dbReference type="ARBA" id="ARBA00022989"/>
    </source>
</evidence>
<keyword evidence="6" id="KW-0812">Transmembrane</keyword>
<comment type="pathway">
    <text evidence="3">Secondary metabolite biosynthesis.</text>
</comment>
<organism evidence="14 15">
    <name type="scientific">Cerrena zonata</name>
    <dbReference type="NCBI Taxonomy" id="2478898"/>
    <lineage>
        <taxon>Eukaryota</taxon>
        <taxon>Fungi</taxon>
        <taxon>Dikarya</taxon>
        <taxon>Basidiomycota</taxon>
        <taxon>Agaricomycotina</taxon>
        <taxon>Agaricomycetes</taxon>
        <taxon>Polyporales</taxon>
        <taxon>Cerrenaceae</taxon>
        <taxon>Cerrena</taxon>
    </lineage>
</organism>
<evidence type="ECO:0000256" key="12">
    <source>
        <dbReference type="ARBA" id="ARBA00023136"/>
    </source>
</evidence>
<feature type="chain" id="PRO_5043339912" description="Cytochrome P450" evidence="13">
    <location>
        <begin position="18"/>
        <end position="372"/>
    </location>
</feature>
<evidence type="ECO:0000256" key="6">
    <source>
        <dbReference type="ARBA" id="ARBA00022692"/>
    </source>
</evidence>
<dbReference type="GO" id="GO:0020037">
    <property type="term" value="F:heme binding"/>
    <property type="evidence" value="ECO:0007669"/>
    <property type="project" value="InterPro"/>
</dbReference>
<dbReference type="Pfam" id="PF00067">
    <property type="entry name" value="p450"/>
    <property type="match status" value="1"/>
</dbReference>
<evidence type="ECO:0008006" key="16">
    <source>
        <dbReference type="Google" id="ProtNLM"/>
    </source>
</evidence>
<evidence type="ECO:0000256" key="1">
    <source>
        <dbReference type="ARBA" id="ARBA00001971"/>
    </source>
</evidence>
<evidence type="ECO:0000256" key="9">
    <source>
        <dbReference type="ARBA" id="ARBA00023002"/>
    </source>
</evidence>
<keyword evidence="9" id="KW-0560">Oxidoreductase</keyword>
<comment type="cofactor">
    <cofactor evidence="1">
        <name>heme</name>
        <dbReference type="ChEBI" id="CHEBI:30413"/>
    </cofactor>
</comment>
<dbReference type="InterPro" id="IPR002401">
    <property type="entry name" value="Cyt_P450_E_grp-I"/>
</dbReference>
<dbReference type="GO" id="GO:0016020">
    <property type="term" value="C:membrane"/>
    <property type="evidence" value="ECO:0007669"/>
    <property type="project" value="UniProtKB-SubCell"/>
</dbReference>
<dbReference type="InterPro" id="IPR036396">
    <property type="entry name" value="Cyt_P450_sf"/>
</dbReference>
<sequence length="372" mass="42064">MTISSGWSSIFTAVCLTTLVTLLLQASRRRVPKCAPFPPGPTRLPLLGSVHLLPQQFQERTLAEWGKKYGGIVYAKLFRTPAIVINSYKIAHDLMEKRSGNYSDRPRFILIPELLGWKNSIVHLRYGDQFRMHRKWMQDAFRSKEALDSYRPIQRREVSVFLANLLSTPEAFMAHFTQFSASIIMEIVYGHRVLDAKDEFIGIAERAGEATVTAGSPATMLVDFFPIMKLIPEWCPGGGFKTKSAVAHKYVSELYEVPYRMVREETKSGTARPSFTSNLLERRDRVGKLTLEDEENIKAAAATVYSAGTETTATAMMTFILAMVRHPGVYSKLQDEVDRVVGPERLPDFEDRAALPYTECVIKELYRQVVIA</sequence>
<evidence type="ECO:0000256" key="13">
    <source>
        <dbReference type="SAM" id="SignalP"/>
    </source>
</evidence>
<dbReference type="Proteomes" id="UP001385951">
    <property type="component" value="Unassembled WGS sequence"/>
</dbReference>
<dbReference type="Gene3D" id="1.10.630.10">
    <property type="entry name" value="Cytochrome P450"/>
    <property type="match status" value="1"/>
</dbReference>
<keyword evidence="13" id="KW-0732">Signal</keyword>
<keyword evidence="10" id="KW-0408">Iron</keyword>
<dbReference type="AlphaFoldDB" id="A0AAW0FLW9"/>
<feature type="signal peptide" evidence="13">
    <location>
        <begin position="1"/>
        <end position="17"/>
    </location>
</feature>
<comment type="similarity">
    <text evidence="4">Belongs to the cytochrome P450 family.</text>
</comment>
<dbReference type="InterPro" id="IPR050364">
    <property type="entry name" value="Cytochrome_P450_fung"/>
</dbReference>
<comment type="subcellular location">
    <subcellularLocation>
        <location evidence="2">Membrane</location>
    </subcellularLocation>
</comment>
<evidence type="ECO:0000256" key="4">
    <source>
        <dbReference type="ARBA" id="ARBA00010617"/>
    </source>
</evidence>
<keyword evidence="11" id="KW-0503">Monooxygenase</keyword>
<dbReference type="PRINTS" id="PR00463">
    <property type="entry name" value="EP450I"/>
</dbReference>
<protein>
    <recommendedName>
        <fullName evidence="16">Cytochrome P450</fullName>
    </recommendedName>
</protein>
<evidence type="ECO:0000256" key="5">
    <source>
        <dbReference type="ARBA" id="ARBA00022617"/>
    </source>
</evidence>
<dbReference type="SUPFAM" id="SSF48264">
    <property type="entry name" value="Cytochrome P450"/>
    <property type="match status" value="1"/>
</dbReference>
<evidence type="ECO:0000313" key="15">
    <source>
        <dbReference type="Proteomes" id="UP001385951"/>
    </source>
</evidence>
<dbReference type="PANTHER" id="PTHR46300:SF5">
    <property type="entry name" value="CYTOCHROME P450"/>
    <property type="match status" value="1"/>
</dbReference>
<evidence type="ECO:0000256" key="3">
    <source>
        <dbReference type="ARBA" id="ARBA00005179"/>
    </source>
</evidence>
<keyword evidence="12" id="KW-0472">Membrane</keyword>
<name>A0AAW0FLW9_9APHY</name>
<evidence type="ECO:0000256" key="10">
    <source>
        <dbReference type="ARBA" id="ARBA00023004"/>
    </source>
</evidence>
<keyword evidence="5" id="KW-0349">Heme</keyword>
<dbReference type="PANTHER" id="PTHR46300">
    <property type="entry name" value="P450, PUTATIVE (EUROFUNG)-RELATED-RELATED"/>
    <property type="match status" value="1"/>
</dbReference>
<evidence type="ECO:0000256" key="11">
    <source>
        <dbReference type="ARBA" id="ARBA00023033"/>
    </source>
</evidence>
<reference evidence="14 15" key="1">
    <citation type="submission" date="2022-09" db="EMBL/GenBank/DDBJ databases">
        <authorList>
            <person name="Palmer J.M."/>
        </authorList>
    </citation>
    <scope>NUCLEOTIDE SEQUENCE [LARGE SCALE GENOMIC DNA]</scope>
    <source>
        <strain evidence="14 15">DSM 7382</strain>
    </source>
</reference>
<dbReference type="EMBL" id="JASBNA010000053">
    <property type="protein sequence ID" value="KAK7679954.1"/>
    <property type="molecule type" value="Genomic_DNA"/>
</dbReference>
<gene>
    <name evidence="14" type="ORF">QCA50_016900</name>
</gene>
<evidence type="ECO:0000313" key="14">
    <source>
        <dbReference type="EMBL" id="KAK7679954.1"/>
    </source>
</evidence>
<proteinExistence type="inferred from homology"/>
<keyword evidence="15" id="KW-1185">Reference proteome</keyword>
<comment type="caution">
    <text evidence="14">The sequence shown here is derived from an EMBL/GenBank/DDBJ whole genome shotgun (WGS) entry which is preliminary data.</text>
</comment>